<evidence type="ECO:0000313" key="2">
    <source>
        <dbReference type="Proteomes" id="UP000827872"/>
    </source>
</evidence>
<proteinExistence type="predicted"/>
<name>A0ACB8GAX4_9SAUR</name>
<dbReference type="EMBL" id="CM037614">
    <property type="protein sequence ID" value="KAH8016602.1"/>
    <property type="molecule type" value="Genomic_DNA"/>
</dbReference>
<protein>
    <submittedName>
        <fullName evidence="1">Uncharacterized protein</fullName>
    </submittedName>
</protein>
<comment type="caution">
    <text evidence="1">The sequence shown here is derived from an EMBL/GenBank/DDBJ whole genome shotgun (WGS) entry which is preliminary data.</text>
</comment>
<keyword evidence="2" id="KW-1185">Reference proteome</keyword>
<evidence type="ECO:0000313" key="1">
    <source>
        <dbReference type="EMBL" id="KAH8016602.1"/>
    </source>
</evidence>
<organism evidence="1 2">
    <name type="scientific">Sphaerodactylus townsendi</name>
    <dbReference type="NCBI Taxonomy" id="933632"/>
    <lineage>
        <taxon>Eukaryota</taxon>
        <taxon>Metazoa</taxon>
        <taxon>Chordata</taxon>
        <taxon>Craniata</taxon>
        <taxon>Vertebrata</taxon>
        <taxon>Euteleostomi</taxon>
        <taxon>Lepidosauria</taxon>
        <taxon>Squamata</taxon>
        <taxon>Bifurcata</taxon>
        <taxon>Gekkota</taxon>
        <taxon>Sphaerodactylidae</taxon>
        <taxon>Sphaerodactylus</taxon>
    </lineage>
</organism>
<reference evidence="1" key="1">
    <citation type="submission" date="2021-08" db="EMBL/GenBank/DDBJ databases">
        <title>The first chromosome-level gecko genome reveals the dynamic sex chromosomes of Neotropical dwarf geckos (Sphaerodactylidae: Sphaerodactylus).</title>
        <authorList>
            <person name="Pinto B.J."/>
            <person name="Keating S.E."/>
            <person name="Gamble T."/>
        </authorList>
    </citation>
    <scope>NUCLEOTIDE SEQUENCE</scope>
    <source>
        <strain evidence="1">TG3544</strain>
    </source>
</reference>
<accession>A0ACB8GAX4</accession>
<sequence length="100" mass="11396">MKFNFFIDRIASNSTNISGKLAPPEYNLTLLSAFVSVDVNGHLYTGWQSVWAVPNYQMPHTICLGLPHKVETGKILCKGVFNNQADRNKVMRHHLRNRVQ</sequence>
<gene>
    <name evidence="1" type="ORF">K3G42_019993</name>
</gene>
<dbReference type="Proteomes" id="UP000827872">
    <property type="component" value="Linkage Group LG01"/>
</dbReference>